<organism evidence="3 4">
    <name type="scientific">Nocardioides antri</name>
    <dbReference type="NCBI Taxonomy" id="2607659"/>
    <lineage>
        <taxon>Bacteria</taxon>
        <taxon>Bacillati</taxon>
        <taxon>Actinomycetota</taxon>
        <taxon>Actinomycetes</taxon>
        <taxon>Propionibacteriales</taxon>
        <taxon>Nocardioidaceae</taxon>
        <taxon>Nocardioides</taxon>
    </lineage>
</organism>
<name>A0A5B1M526_9ACTN</name>
<proteinExistence type="predicted"/>
<feature type="region of interest" description="Disordered" evidence="1">
    <location>
        <begin position="1"/>
        <end position="28"/>
    </location>
</feature>
<feature type="transmembrane region" description="Helical" evidence="2">
    <location>
        <begin position="55"/>
        <end position="76"/>
    </location>
</feature>
<dbReference type="Proteomes" id="UP000324351">
    <property type="component" value="Unassembled WGS sequence"/>
</dbReference>
<reference evidence="3 4" key="2">
    <citation type="submission" date="2019-09" db="EMBL/GenBank/DDBJ databases">
        <authorList>
            <person name="Jin C."/>
        </authorList>
    </citation>
    <scope>NUCLEOTIDE SEQUENCE [LARGE SCALE GENOMIC DNA]</scope>
    <source>
        <strain evidence="3 4">BN140041</strain>
    </source>
</reference>
<evidence type="ECO:0000313" key="4">
    <source>
        <dbReference type="Proteomes" id="UP000324351"/>
    </source>
</evidence>
<dbReference type="EMBL" id="VUJW01000003">
    <property type="protein sequence ID" value="KAA1427568.1"/>
    <property type="molecule type" value="Genomic_DNA"/>
</dbReference>
<accession>A0A5B1M526</accession>
<keyword evidence="2" id="KW-1133">Transmembrane helix</keyword>
<reference evidence="3 4" key="1">
    <citation type="submission" date="2019-09" db="EMBL/GenBank/DDBJ databases">
        <title>Nocardioides panacisoli sp. nov., isolated from the soil of a ginseng field.</title>
        <authorList>
            <person name="Cho C."/>
        </authorList>
    </citation>
    <scope>NUCLEOTIDE SEQUENCE [LARGE SCALE GENOMIC DNA]</scope>
    <source>
        <strain evidence="3 4">BN140041</strain>
    </source>
</reference>
<sequence length="196" mass="21849">MTDFHADPGPDPLAGRDPHPREQIDLWPLHDARQELLEEIVSQPGPGSTAGRTKVLLSVVGIAAALVLVVGGAWAVTRDDSGGSDRDDQLVASSEEPTSEATTDSAEEPTKDRQRDERPDVRVNGVEIGSVESLDRCLRVLRRLDAEDLESLRVRKDARRKRGDFVVYLAEKNTRYIAVDHRCRIMKVGPRERRPR</sequence>
<keyword evidence="2" id="KW-0472">Membrane</keyword>
<feature type="compositionally biased region" description="Polar residues" evidence="1">
    <location>
        <begin position="91"/>
        <end position="104"/>
    </location>
</feature>
<feature type="compositionally biased region" description="Basic and acidic residues" evidence="1">
    <location>
        <begin position="108"/>
        <end position="121"/>
    </location>
</feature>
<dbReference type="RefSeq" id="WP_149749932.1">
    <property type="nucleotide sequence ID" value="NZ_VUJW01000003.1"/>
</dbReference>
<evidence type="ECO:0000313" key="3">
    <source>
        <dbReference type="EMBL" id="KAA1427568.1"/>
    </source>
</evidence>
<protein>
    <submittedName>
        <fullName evidence="3">Uncharacterized protein</fullName>
    </submittedName>
</protein>
<evidence type="ECO:0000256" key="1">
    <source>
        <dbReference type="SAM" id="MobiDB-lite"/>
    </source>
</evidence>
<gene>
    <name evidence="3" type="ORF">F0U47_08910</name>
</gene>
<dbReference type="AlphaFoldDB" id="A0A5B1M526"/>
<feature type="region of interest" description="Disordered" evidence="1">
    <location>
        <begin position="78"/>
        <end position="124"/>
    </location>
</feature>
<keyword evidence="4" id="KW-1185">Reference proteome</keyword>
<comment type="caution">
    <text evidence="3">The sequence shown here is derived from an EMBL/GenBank/DDBJ whole genome shotgun (WGS) entry which is preliminary data.</text>
</comment>
<evidence type="ECO:0000256" key="2">
    <source>
        <dbReference type="SAM" id="Phobius"/>
    </source>
</evidence>
<feature type="compositionally biased region" description="Basic and acidic residues" evidence="1">
    <location>
        <begin position="78"/>
        <end position="89"/>
    </location>
</feature>
<keyword evidence="2" id="KW-0812">Transmembrane</keyword>